<evidence type="ECO:0000259" key="4">
    <source>
        <dbReference type="Pfam" id="PF13649"/>
    </source>
</evidence>
<organism evidence="5 6">
    <name type="scientific">Corynebacterium tapiri</name>
    <dbReference type="NCBI Taxonomy" id="1448266"/>
    <lineage>
        <taxon>Bacteria</taxon>
        <taxon>Bacillati</taxon>
        <taxon>Actinomycetota</taxon>
        <taxon>Actinomycetes</taxon>
        <taxon>Mycobacteriales</taxon>
        <taxon>Corynebacteriaceae</taxon>
        <taxon>Corynebacterium</taxon>
    </lineage>
</organism>
<evidence type="ECO:0000256" key="2">
    <source>
        <dbReference type="ARBA" id="ARBA00022679"/>
    </source>
</evidence>
<keyword evidence="3" id="KW-0949">S-adenosyl-L-methionine</keyword>
<protein>
    <submittedName>
        <fullName evidence="5">Class I SAM-dependent methyltransferase</fullName>
    </submittedName>
</protein>
<dbReference type="OrthoDB" id="9786503at2"/>
<feature type="domain" description="Methyltransferase" evidence="4">
    <location>
        <begin position="48"/>
        <end position="135"/>
    </location>
</feature>
<comment type="caution">
    <text evidence="5">The sequence shown here is derived from an EMBL/GenBank/DDBJ whole genome shotgun (WGS) entry which is preliminary data.</text>
</comment>
<dbReference type="GO" id="GO:0008168">
    <property type="term" value="F:methyltransferase activity"/>
    <property type="evidence" value="ECO:0007669"/>
    <property type="project" value="UniProtKB-KW"/>
</dbReference>
<dbReference type="AlphaFoldDB" id="A0A5C4U7B8"/>
<dbReference type="Pfam" id="PF13649">
    <property type="entry name" value="Methyltransf_25"/>
    <property type="match status" value="1"/>
</dbReference>
<keyword evidence="1 5" id="KW-0489">Methyltransferase</keyword>
<accession>A0A5C4U7B8</accession>
<dbReference type="GO" id="GO:0032259">
    <property type="term" value="P:methylation"/>
    <property type="evidence" value="ECO:0007669"/>
    <property type="project" value="UniProtKB-KW"/>
</dbReference>
<name>A0A5C4U7B8_9CORY</name>
<reference evidence="5 6" key="1">
    <citation type="submission" date="2019-06" db="EMBL/GenBank/DDBJ databases">
        <authorList>
            <person name="Li J."/>
        </authorList>
    </citation>
    <scope>NUCLEOTIDE SEQUENCE [LARGE SCALE GENOMIC DNA]</scope>
    <source>
        <strain evidence="5 6">LMG 28165</strain>
    </source>
</reference>
<evidence type="ECO:0000256" key="1">
    <source>
        <dbReference type="ARBA" id="ARBA00022603"/>
    </source>
</evidence>
<keyword evidence="6" id="KW-1185">Reference proteome</keyword>
<dbReference type="Proteomes" id="UP000312032">
    <property type="component" value="Unassembled WGS sequence"/>
</dbReference>
<evidence type="ECO:0000256" key="3">
    <source>
        <dbReference type="ARBA" id="ARBA00022691"/>
    </source>
</evidence>
<dbReference type="SUPFAM" id="SSF53335">
    <property type="entry name" value="S-adenosyl-L-methionine-dependent methyltransferases"/>
    <property type="match status" value="1"/>
</dbReference>
<gene>
    <name evidence="5" type="ORF">FHE74_01830</name>
</gene>
<dbReference type="InterPro" id="IPR029063">
    <property type="entry name" value="SAM-dependent_MTases_sf"/>
</dbReference>
<dbReference type="EMBL" id="VDHJ01000002">
    <property type="protein sequence ID" value="TNL99804.1"/>
    <property type="molecule type" value="Genomic_DNA"/>
</dbReference>
<dbReference type="InterPro" id="IPR041698">
    <property type="entry name" value="Methyltransf_25"/>
</dbReference>
<proteinExistence type="predicted"/>
<dbReference type="CDD" id="cd02440">
    <property type="entry name" value="AdoMet_MTases"/>
    <property type="match status" value="1"/>
</dbReference>
<dbReference type="PANTHER" id="PTHR43464">
    <property type="entry name" value="METHYLTRANSFERASE"/>
    <property type="match status" value="1"/>
</dbReference>
<evidence type="ECO:0000313" key="6">
    <source>
        <dbReference type="Proteomes" id="UP000312032"/>
    </source>
</evidence>
<dbReference type="PANTHER" id="PTHR43464:SF19">
    <property type="entry name" value="UBIQUINONE BIOSYNTHESIS O-METHYLTRANSFERASE, MITOCHONDRIAL"/>
    <property type="match status" value="1"/>
</dbReference>
<evidence type="ECO:0000313" key="5">
    <source>
        <dbReference type="EMBL" id="TNL99804.1"/>
    </source>
</evidence>
<keyword evidence="2 5" id="KW-0808">Transferase</keyword>
<sequence length="193" mass="20918">MCWRTPLSGHNHLPEDFEAVYASGVQWSGNPNQALIREAQDFIPGSAIDVGCGEGADSVWLAERGWKVLAIDPAPTAIRRARELAVQRGVDKRIEFCEATIQGVGEQTFDLVSCFYLPMKAEELATLESLVAPGGNLLFVHHEHVHGDIMSPRAVADALTTLKVIELKSTEREVAGGAGAHHTVDEVLIARKA</sequence>
<dbReference type="Gene3D" id="3.40.50.150">
    <property type="entry name" value="Vaccinia Virus protein VP39"/>
    <property type="match status" value="1"/>
</dbReference>